<evidence type="ECO:0000256" key="1">
    <source>
        <dbReference type="SAM" id="Coils"/>
    </source>
</evidence>
<reference evidence="6 7" key="1">
    <citation type="submission" date="2020-08" db="EMBL/GenBank/DDBJ databases">
        <title>Genomic Encyclopedia of Type Strains, Phase IV (KMG-V): Genome sequencing to study the core and pangenomes of soil and plant-associated prokaryotes.</title>
        <authorList>
            <person name="Whitman W."/>
        </authorList>
    </citation>
    <scope>NUCLEOTIDE SEQUENCE [LARGE SCALE GENOMIC DNA]</scope>
    <source>
        <strain evidence="4 6">ANJLi2</strain>
        <strain evidence="5 7">MP601</strain>
    </source>
</reference>
<dbReference type="RefSeq" id="WP_084192156.1">
    <property type="nucleotide sequence ID" value="NZ_FTMG01000004.1"/>
</dbReference>
<dbReference type="PANTHER" id="PTHR32309:SF31">
    <property type="entry name" value="CAPSULAR EXOPOLYSACCHARIDE FAMILY"/>
    <property type="match status" value="1"/>
</dbReference>
<dbReference type="InterPro" id="IPR027417">
    <property type="entry name" value="P-loop_NTPase"/>
</dbReference>
<keyword evidence="6" id="KW-1185">Reference proteome</keyword>
<dbReference type="Pfam" id="PF13614">
    <property type="entry name" value="AAA_31"/>
    <property type="match status" value="1"/>
</dbReference>
<gene>
    <name evidence="5" type="ORF">HDF22_001646</name>
    <name evidence="4" type="ORF">HDF23_002051</name>
</gene>
<feature type="transmembrane region" description="Helical" evidence="2">
    <location>
        <begin position="12"/>
        <end position="32"/>
    </location>
</feature>
<dbReference type="InterPro" id="IPR050445">
    <property type="entry name" value="Bact_polysacc_biosynth/exp"/>
</dbReference>
<feature type="domain" description="AAA" evidence="3">
    <location>
        <begin position="545"/>
        <end position="679"/>
    </location>
</feature>
<evidence type="ECO:0000259" key="3">
    <source>
        <dbReference type="Pfam" id="PF13614"/>
    </source>
</evidence>
<dbReference type="Gene3D" id="3.40.50.300">
    <property type="entry name" value="P-loop containing nucleotide triphosphate hydrolases"/>
    <property type="match status" value="1"/>
</dbReference>
<proteinExistence type="predicted"/>
<dbReference type="OrthoDB" id="972983at2"/>
<comment type="caution">
    <text evidence="5">The sequence shown here is derived from an EMBL/GenBank/DDBJ whole genome shotgun (WGS) entry which is preliminary data.</text>
</comment>
<name>A0A1N6XF80_9SPHI</name>
<dbReference type="EMBL" id="JACHCB010000004">
    <property type="protein sequence ID" value="MBB6109304.1"/>
    <property type="molecule type" value="Genomic_DNA"/>
</dbReference>
<keyword evidence="2" id="KW-1133">Transmembrane helix</keyword>
<evidence type="ECO:0000313" key="5">
    <source>
        <dbReference type="EMBL" id="MBB6127538.1"/>
    </source>
</evidence>
<feature type="transmembrane region" description="Helical" evidence="2">
    <location>
        <begin position="455"/>
        <end position="479"/>
    </location>
</feature>
<evidence type="ECO:0000313" key="4">
    <source>
        <dbReference type="EMBL" id="MBB6109304.1"/>
    </source>
</evidence>
<dbReference type="AlphaFoldDB" id="A0A1N6XF80"/>
<dbReference type="STRING" id="354630.SAMN05421821_104284"/>
<dbReference type="Proteomes" id="UP000541583">
    <property type="component" value="Unassembled WGS sequence"/>
</dbReference>
<organism evidence="5 7">
    <name type="scientific">Mucilaginibacter lappiensis</name>
    <dbReference type="NCBI Taxonomy" id="354630"/>
    <lineage>
        <taxon>Bacteria</taxon>
        <taxon>Pseudomonadati</taxon>
        <taxon>Bacteroidota</taxon>
        <taxon>Sphingobacteriia</taxon>
        <taxon>Sphingobacteriales</taxon>
        <taxon>Sphingobacteriaceae</taxon>
        <taxon>Mucilaginibacter</taxon>
    </lineage>
</organism>
<protein>
    <submittedName>
        <fullName evidence="5">Uncharacterized protein involved in exopolysaccharide biosynthesis/Mrp family chromosome partitioning ATPase</fullName>
    </submittedName>
</protein>
<dbReference type="EMBL" id="JACHCA010000004">
    <property type="protein sequence ID" value="MBB6127538.1"/>
    <property type="molecule type" value="Genomic_DNA"/>
</dbReference>
<keyword evidence="1" id="KW-0175">Coiled coil</keyword>
<keyword evidence="2" id="KW-0472">Membrane</keyword>
<evidence type="ECO:0000256" key="2">
    <source>
        <dbReference type="SAM" id="Phobius"/>
    </source>
</evidence>
<evidence type="ECO:0000313" key="7">
    <source>
        <dbReference type="Proteomes" id="UP000548326"/>
    </source>
</evidence>
<dbReference type="Proteomes" id="UP000548326">
    <property type="component" value="Unassembled WGS sequence"/>
</dbReference>
<keyword evidence="2" id="KW-0812">Transmembrane</keyword>
<accession>A0A1N6XF80</accession>
<dbReference type="SUPFAM" id="SSF52540">
    <property type="entry name" value="P-loop containing nucleoside triphosphate hydrolases"/>
    <property type="match status" value="1"/>
</dbReference>
<evidence type="ECO:0000313" key="6">
    <source>
        <dbReference type="Proteomes" id="UP000541583"/>
    </source>
</evidence>
<dbReference type="InterPro" id="IPR025669">
    <property type="entry name" value="AAA_dom"/>
</dbReference>
<sequence length="721" mass="82226">MEIAKFFKLLRKYRNTLIIIPLVTVIGSFFLVKNLPNNYISHAQIATGIVDASRHLLDKDDNVNAQEQQVFREFSNLIAIMKLKKLINQVSYQLMIHDLSSPTPFRKFSKELLALHPYERDRALMLFKNKFQSMEPLSLYDKEEDKLNDILISMKYDERSIIKELTIARDEDSDFISVSFDSENPQLSAFIVNTLCNQFIAYYTQNVRQNETNAVNFLSKLLEEKKNALSKKTEELQKYKIQNGVLSLDEQSKAIFGQIMVYNDKKLQAEKDIISYDGAINAINGKFEPGDRKYVEASVSKYNQAITTTQDQLHILEDRYVRSGFNPRYKNTIDSVQNVLTGQINQSSDKYVTNPLVAKDDLIHQKLTLEISRDLAKYSVKSIDKELASLNSKFSRLVPFDATVKTYDFNIDIAGKEYLDVLNRYNETSLKSNFSINLRQVEVATPDVAQPSKKILLIALSVILSVFACLFVLFVLFYLDRSIQDPSDLVNKTQLPLLGYLNQIKGENLDLKKLWDVEHRDKMKQFKELIRSVRFEIDQELQGDKVIAVTSLNATEGKTLLAISLAYSYSMINKKVLLIDGNFDNPTISKTALPGVYVEDYFKNNPLNTQVVDSSTATVLGNHGGDVTLFEIGHDAFIKSRLDDLRSKYDIIIIDTAPLTSLNKSKEWLLFANKTLAVFESGKSITNGQKPDIAYLRSLNNKFAGWVLNKTDFNQKKESAS</sequence>
<feature type="coiled-coil region" evidence="1">
    <location>
        <begin position="215"/>
        <end position="242"/>
    </location>
</feature>
<dbReference type="PANTHER" id="PTHR32309">
    <property type="entry name" value="TYROSINE-PROTEIN KINASE"/>
    <property type="match status" value="1"/>
</dbReference>